<protein>
    <submittedName>
        <fullName evidence="3">GTP-binding protein</fullName>
    </submittedName>
</protein>
<organism evidence="3 4">
    <name type="scientific">Sulfurimonas paralvinellae</name>
    <dbReference type="NCBI Taxonomy" id="317658"/>
    <lineage>
        <taxon>Bacteria</taxon>
        <taxon>Pseudomonadati</taxon>
        <taxon>Campylobacterota</taxon>
        <taxon>Epsilonproteobacteria</taxon>
        <taxon>Campylobacterales</taxon>
        <taxon>Sulfurimonadaceae</taxon>
        <taxon>Sulfurimonas</taxon>
    </lineage>
</organism>
<dbReference type="InterPro" id="IPR017853">
    <property type="entry name" value="GH"/>
</dbReference>
<dbReference type="AlphaFoldDB" id="A0A7M1BAI0"/>
<dbReference type="KEGG" id="spal:FM071_05035"/>
<accession>A0A7M1BAI0</accession>
<feature type="domain" description="DUF4015" evidence="2">
    <location>
        <begin position="91"/>
        <end position="401"/>
    </location>
</feature>
<dbReference type="Gene3D" id="3.20.20.80">
    <property type="entry name" value="Glycosidases"/>
    <property type="match status" value="1"/>
</dbReference>
<keyword evidence="4" id="KW-1185">Reference proteome</keyword>
<sequence>MKTVFLFLLLMQSLLFASFSGTLIDVNSSLPVKNAIISDATHDVRSDANGSFSINSDETLLHVKAYGYRPYSFHTDTNETTIYLQPIKVKALYLTFWGASNNSKTFRNILELIDQTEANAVVVDVKNEYGSTQFLTGFKQANSYGAHKNRTNRNIQKFIATLKARNIYTIARIVTFKDELQAANNPDYAIKKDDENQTIWRNHDNMAWVDPFDKRSHDYAISIAEEAAKVGYDEINFDYIRFPAKTGLLYSKENTQKNRILAIESFLDEARVRLRKYGVFISVDTYGNICWAKDDNGIGQTVTSLAAHADYLAPMLYPSGFSSGSFYFEHPSEYPYEVVFRSVKTIQDRIPSQRVRPWLQYFRDYTRRKKEYDREEIQAQIKATEDAGTDGWMMWSPSSKYSLKCLGDDTYCF</sequence>
<feature type="chain" id="PRO_5032871217" evidence="1">
    <location>
        <begin position="18"/>
        <end position="413"/>
    </location>
</feature>
<name>A0A7M1BAI0_9BACT</name>
<proteinExistence type="predicted"/>
<dbReference type="SUPFAM" id="SSF51445">
    <property type="entry name" value="(Trans)glycosidases"/>
    <property type="match status" value="1"/>
</dbReference>
<evidence type="ECO:0000313" key="4">
    <source>
        <dbReference type="Proteomes" id="UP000593580"/>
    </source>
</evidence>
<keyword evidence="1" id="KW-0732">Signal</keyword>
<gene>
    <name evidence="3" type="ORF">FM071_05035</name>
</gene>
<dbReference type="EMBL" id="CP041406">
    <property type="protein sequence ID" value="QOP46720.1"/>
    <property type="molecule type" value="Genomic_DNA"/>
</dbReference>
<evidence type="ECO:0000256" key="1">
    <source>
        <dbReference type="SAM" id="SignalP"/>
    </source>
</evidence>
<evidence type="ECO:0000313" key="3">
    <source>
        <dbReference type="EMBL" id="QOP46720.1"/>
    </source>
</evidence>
<dbReference type="Pfam" id="PF13200">
    <property type="entry name" value="DUF4015"/>
    <property type="match status" value="1"/>
</dbReference>
<feature type="signal peptide" evidence="1">
    <location>
        <begin position="1"/>
        <end position="17"/>
    </location>
</feature>
<dbReference type="Proteomes" id="UP000593580">
    <property type="component" value="Chromosome"/>
</dbReference>
<evidence type="ECO:0000259" key="2">
    <source>
        <dbReference type="Pfam" id="PF13200"/>
    </source>
</evidence>
<reference evidence="3 4" key="1">
    <citation type="submission" date="2019-07" db="EMBL/GenBank/DDBJ databases">
        <title>Sulfurimonas paralvinellae sp. nov., a novel mesophilic, hydrogen- and sulfur-oxidizing chemolithoautotroph within the Epsilonproteo- bacteria isolated from a deep-sea hydrothermal vent polychaete nest, reclassification of Thiomicrospira denitrificans as Sulfurimonas denitrificans comb. nov. and emended description of the genus Sulfurimonas.</title>
        <authorList>
            <person name="Wang S."/>
            <person name="Jiang L."/>
            <person name="Shao Z."/>
        </authorList>
    </citation>
    <scope>NUCLEOTIDE SEQUENCE [LARGE SCALE GENOMIC DNA]</scope>
    <source>
        <strain evidence="3 4">GO25</strain>
    </source>
</reference>
<dbReference type="InterPro" id="IPR025275">
    <property type="entry name" value="DUF4015"/>
</dbReference>
<dbReference type="RefSeq" id="WP_193111929.1">
    <property type="nucleotide sequence ID" value="NZ_CP041406.1"/>
</dbReference>